<evidence type="ECO:0000313" key="2">
    <source>
        <dbReference type="EMBL" id="KAG7158796.1"/>
    </source>
</evidence>
<proteinExistence type="predicted"/>
<evidence type="ECO:0000256" key="1">
    <source>
        <dbReference type="SAM" id="SignalP"/>
    </source>
</evidence>
<dbReference type="AlphaFoldDB" id="A0A8J5MPA1"/>
<sequence>MPPHQLCLLMVALTTLVVIIHASEEQILRKHRPREGDRCARGSGECKRSCTEPIRGVRECGRDLICCREDNTDCEISKKCLKYDGECKAKCQGDERHIDDMCKDDDCKCCAAPCKLTEQCRAARGRCVSDKDECDGGTVFKGGCEGRHCYCCVTKPPNNCEISKKCLKYDGECKAKCQGDERHIDDMCKDDDCKCCAAPCKLTEQCRAARGRCVSDKDECDGGTVFKGGCEGRHCYCCVTKSMTGCCTLMAKTDTTSVRQSPVSTVDGSQQMSTAILNVVSLRGSSTAMGILLSTGVIYLSALEDDGLTEAKLVDLSDDDGGNSNNNNNNNYN</sequence>
<comment type="caution">
    <text evidence="2">The sequence shown here is derived from an EMBL/GenBank/DDBJ whole genome shotgun (WGS) entry which is preliminary data.</text>
</comment>
<protein>
    <submittedName>
        <fullName evidence="2">Tenascin-X-like</fullName>
    </submittedName>
</protein>
<dbReference type="Proteomes" id="UP000747542">
    <property type="component" value="Unassembled WGS sequence"/>
</dbReference>
<reference evidence="2" key="1">
    <citation type="journal article" date="2021" name="Sci. Adv.">
        <title>The American lobster genome reveals insights on longevity, neural, and immune adaptations.</title>
        <authorList>
            <person name="Polinski J.M."/>
            <person name="Zimin A.V."/>
            <person name="Clark K.F."/>
            <person name="Kohn A.B."/>
            <person name="Sadowski N."/>
            <person name="Timp W."/>
            <person name="Ptitsyn A."/>
            <person name="Khanna P."/>
            <person name="Romanova D.Y."/>
            <person name="Williams P."/>
            <person name="Greenwood S.J."/>
            <person name="Moroz L.L."/>
            <person name="Walt D.R."/>
            <person name="Bodnar A.G."/>
        </authorList>
    </citation>
    <scope>NUCLEOTIDE SEQUENCE</scope>
    <source>
        <strain evidence="2">GMGI-L3</strain>
    </source>
</reference>
<feature type="signal peptide" evidence="1">
    <location>
        <begin position="1"/>
        <end position="22"/>
    </location>
</feature>
<evidence type="ECO:0000313" key="3">
    <source>
        <dbReference type="Proteomes" id="UP000747542"/>
    </source>
</evidence>
<feature type="chain" id="PRO_5035294578" evidence="1">
    <location>
        <begin position="23"/>
        <end position="333"/>
    </location>
</feature>
<dbReference type="EMBL" id="JAHLQT010034478">
    <property type="protein sequence ID" value="KAG7158796.1"/>
    <property type="molecule type" value="Genomic_DNA"/>
</dbReference>
<name>A0A8J5MPA1_HOMAM</name>
<keyword evidence="3" id="KW-1185">Reference proteome</keyword>
<accession>A0A8J5MPA1</accession>
<gene>
    <name evidence="2" type="primary">TNXB-L</name>
    <name evidence="2" type="ORF">Hamer_G011473</name>
</gene>
<feature type="non-terminal residue" evidence="2">
    <location>
        <position position="333"/>
    </location>
</feature>
<organism evidence="2 3">
    <name type="scientific">Homarus americanus</name>
    <name type="common">American lobster</name>
    <dbReference type="NCBI Taxonomy" id="6706"/>
    <lineage>
        <taxon>Eukaryota</taxon>
        <taxon>Metazoa</taxon>
        <taxon>Ecdysozoa</taxon>
        <taxon>Arthropoda</taxon>
        <taxon>Crustacea</taxon>
        <taxon>Multicrustacea</taxon>
        <taxon>Malacostraca</taxon>
        <taxon>Eumalacostraca</taxon>
        <taxon>Eucarida</taxon>
        <taxon>Decapoda</taxon>
        <taxon>Pleocyemata</taxon>
        <taxon>Astacidea</taxon>
        <taxon>Nephropoidea</taxon>
        <taxon>Nephropidae</taxon>
        <taxon>Homarus</taxon>
    </lineage>
</organism>
<keyword evidence="1" id="KW-0732">Signal</keyword>